<protein>
    <submittedName>
        <fullName evidence="1">Uncharacterized protein</fullName>
    </submittedName>
</protein>
<gene>
    <name evidence="1" type="ORF">M407DRAFT_242043</name>
</gene>
<reference evidence="2" key="2">
    <citation type="submission" date="2015-01" db="EMBL/GenBank/DDBJ databases">
        <title>Evolutionary Origins and Diversification of the Mycorrhizal Mutualists.</title>
        <authorList>
            <consortium name="DOE Joint Genome Institute"/>
            <consortium name="Mycorrhizal Genomics Consortium"/>
            <person name="Kohler A."/>
            <person name="Kuo A."/>
            <person name="Nagy L.G."/>
            <person name="Floudas D."/>
            <person name="Copeland A."/>
            <person name="Barry K.W."/>
            <person name="Cichocki N."/>
            <person name="Veneault-Fourrey C."/>
            <person name="LaButti K."/>
            <person name="Lindquist E.A."/>
            <person name="Lipzen A."/>
            <person name="Lundell T."/>
            <person name="Morin E."/>
            <person name="Murat C."/>
            <person name="Riley R."/>
            <person name="Ohm R."/>
            <person name="Sun H."/>
            <person name="Tunlid A."/>
            <person name="Henrissat B."/>
            <person name="Grigoriev I.V."/>
            <person name="Hibbett D.S."/>
            <person name="Martin F."/>
        </authorList>
    </citation>
    <scope>NUCLEOTIDE SEQUENCE [LARGE SCALE GENOMIC DNA]</scope>
    <source>
        <strain evidence="2">MUT 4182</strain>
    </source>
</reference>
<keyword evidence="2" id="KW-1185">Reference proteome</keyword>
<proteinExistence type="predicted"/>
<dbReference type="AlphaFoldDB" id="A0A0C3QGL0"/>
<dbReference type="Proteomes" id="UP000054248">
    <property type="component" value="Unassembled WGS sequence"/>
</dbReference>
<organism evidence="1 2">
    <name type="scientific">Tulasnella calospora MUT 4182</name>
    <dbReference type="NCBI Taxonomy" id="1051891"/>
    <lineage>
        <taxon>Eukaryota</taxon>
        <taxon>Fungi</taxon>
        <taxon>Dikarya</taxon>
        <taxon>Basidiomycota</taxon>
        <taxon>Agaricomycotina</taxon>
        <taxon>Agaricomycetes</taxon>
        <taxon>Cantharellales</taxon>
        <taxon>Tulasnellaceae</taxon>
        <taxon>Tulasnella</taxon>
    </lineage>
</organism>
<dbReference type="HOGENOM" id="CLU_2374316_0_0_1"/>
<reference evidence="1 2" key="1">
    <citation type="submission" date="2014-04" db="EMBL/GenBank/DDBJ databases">
        <authorList>
            <consortium name="DOE Joint Genome Institute"/>
            <person name="Kuo A."/>
            <person name="Girlanda M."/>
            <person name="Perotto S."/>
            <person name="Kohler A."/>
            <person name="Nagy L.G."/>
            <person name="Floudas D."/>
            <person name="Copeland A."/>
            <person name="Barry K.W."/>
            <person name="Cichocki N."/>
            <person name="Veneault-Fourrey C."/>
            <person name="LaButti K."/>
            <person name="Lindquist E.A."/>
            <person name="Lipzen A."/>
            <person name="Lundell T."/>
            <person name="Morin E."/>
            <person name="Murat C."/>
            <person name="Sun H."/>
            <person name="Tunlid A."/>
            <person name="Henrissat B."/>
            <person name="Grigoriev I.V."/>
            <person name="Hibbett D.S."/>
            <person name="Martin F."/>
            <person name="Nordberg H.P."/>
            <person name="Cantor M.N."/>
            <person name="Hua S.X."/>
        </authorList>
    </citation>
    <scope>NUCLEOTIDE SEQUENCE [LARGE SCALE GENOMIC DNA]</scope>
    <source>
        <strain evidence="1 2">MUT 4182</strain>
    </source>
</reference>
<evidence type="ECO:0000313" key="1">
    <source>
        <dbReference type="EMBL" id="KIO30790.1"/>
    </source>
</evidence>
<sequence>MAWSGPVNIALNPWKELRSLVLTYPVDTCAGSSQDDLDETLCFLKARRKSGSPPLERLQLGVCVDCQWSVQETRLSAVEKLVRSRDDVEVIKLAH</sequence>
<dbReference type="EMBL" id="KN822968">
    <property type="protein sequence ID" value="KIO30790.1"/>
    <property type="molecule type" value="Genomic_DNA"/>
</dbReference>
<dbReference type="OrthoDB" id="3312213at2759"/>
<evidence type="ECO:0000313" key="2">
    <source>
        <dbReference type="Proteomes" id="UP000054248"/>
    </source>
</evidence>
<name>A0A0C3QGL0_9AGAM</name>
<accession>A0A0C3QGL0</accession>